<keyword evidence="2" id="KW-1133">Transmembrane helix</keyword>
<keyword evidence="2" id="KW-0812">Transmembrane</keyword>
<dbReference type="Gene3D" id="3.40.50.300">
    <property type="entry name" value="P-loop containing nucleotide triphosphate hydrolases"/>
    <property type="match status" value="1"/>
</dbReference>
<evidence type="ECO:0000259" key="3">
    <source>
        <dbReference type="SMART" id="SM00382"/>
    </source>
</evidence>
<comment type="caution">
    <text evidence="4">The sequence shown here is derived from an EMBL/GenBank/DDBJ whole genome shotgun (WGS) entry which is preliminary data.</text>
</comment>
<dbReference type="InterPro" id="IPR027417">
    <property type="entry name" value="P-loop_NTPase"/>
</dbReference>
<feature type="region of interest" description="Disordered" evidence="1">
    <location>
        <begin position="33"/>
        <end position="75"/>
    </location>
</feature>
<keyword evidence="2" id="KW-0472">Membrane</keyword>
<dbReference type="CDD" id="cd00009">
    <property type="entry name" value="AAA"/>
    <property type="match status" value="1"/>
</dbReference>
<dbReference type="InterPro" id="IPR011704">
    <property type="entry name" value="ATPase_dyneun-rel_AAA"/>
</dbReference>
<evidence type="ECO:0000313" key="5">
    <source>
        <dbReference type="Proteomes" id="UP000589516"/>
    </source>
</evidence>
<organism evidence="4 5">
    <name type="scientific">Marine Group III euryarchaeote</name>
    <dbReference type="NCBI Taxonomy" id="2173149"/>
    <lineage>
        <taxon>Archaea</taxon>
        <taxon>Methanobacteriati</taxon>
        <taxon>Thermoplasmatota</taxon>
        <taxon>Thermoplasmata</taxon>
        <taxon>Candidatus Thermoprofundales</taxon>
    </lineage>
</organism>
<dbReference type="Pfam" id="PF07728">
    <property type="entry name" value="AAA_5"/>
    <property type="match status" value="1"/>
</dbReference>
<evidence type="ECO:0000256" key="2">
    <source>
        <dbReference type="SAM" id="Phobius"/>
    </source>
</evidence>
<dbReference type="Proteomes" id="UP000589516">
    <property type="component" value="Unassembled WGS sequence"/>
</dbReference>
<reference evidence="5" key="1">
    <citation type="journal article" date="2019" name="bioRxiv">
        <title>Genome diversification in globally distributed novel marine Proteobacteria is linked to environmental adaptation.</title>
        <authorList>
            <person name="Zhou Z."/>
            <person name="Tran P.Q."/>
            <person name="Kieft K."/>
            <person name="Anantharaman K."/>
        </authorList>
    </citation>
    <scope>NUCLEOTIDE SEQUENCE [LARGE SCALE GENOMIC DNA]</scope>
</reference>
<feature type="compositionally biased region" description="Acidic residues" evidence="1">
    <location>
        <begin position="55"/>
        <end position="72"/>
    </location>
</feature>
<dbReference type="AlphaFoldDB" id="A0A7C8DIB0"/>
<dbReference type="InterPro" id="IPR052934">
    <property type="entry name" value="Methyl-DNA_Rec/Restrict_Enz"/>
</dbReference>
<feature type="transmembrane region" description="Helical" evidence="2">
    <location>
        <begin position="474"/>
        <end position="497"/>
    </location>
</feature>
<dbReference type="GO" id="GO:0005524">
    <property type="term" value="F:ATP binding"/>
    <property type="evidence" value="ECO:0007669"/>
    <property type="project" value="InterPro"/>
</dbReference>
<gene>
    <name evidence="4" type="ORF">EYQ16_02770</name>
</gene>
<evidence type="ECO:0000313" key="4">
    <source>
        <dbReference type="EMBL" id="HIG63426.1"/>
    </source>
</evidence>
<dbReference type="GO" id="GO:0016887">
    <property type="term" value="F:ATP hydrolysis activity"/>
    <property type="evidence" value="ECO:0007669"/>
    <property type="project" value="InterPro"/>
</dbReference>
<feature type="domain" description="AAA+ ATPase" evidence="3">
    <location>
        <begin position="651"/>
        <end position="824"/>
    </location>
</feature>
<feature type="transmembrane region" description="Helical" evidence="2">
    <location>
        <begin position="112"/>
        <end position="133"/>
    </location>
</feature>
<dbReference type="InterPro" id="IPR003593">
    <property type="entry name" value="AAA+_ATPase"/>
</dbReference>
<feature type="transmembrane region" description="Helical" evidence="2">
    <location>
        <begin position="306"/>
        <end position="326"/>
    </location>
</feature>
<feature type="transmembrane region" description="Helical" evidence="2">
    <location>
        <begin position="273"/>
        <end position="294"/>
    </location>
</feature>
<dbReference type="PANTHER" id="PTHR37291">
    <property type="entry name" value="5-METHYLCYTOSINE-SPECIFIC RESTRICTION ENZYME B"/>
    <property type="match status" value="1"/>
</dbReference>
<feature type="transmembrane region" description="Helical" evidence="2">
    <location>
        <begin position="444"/>
        <end position="462"/>
    </location>
</feature>
<sequence>MAVCPVCSFEEEDANAVVCSVCGSDLDAVKPPVVDSVESSPAADQTEETASAGGESDESSDEPESPPVDDDTIDKPVSWLKQVTLPEALTGFRDRLDELFLDDGKLNYKAPAIMFAVSIVLLFSVIGLAVATVPGGDQQSIDGYYPLNPQGTGNQTLRPTGEPFSGDTFNCELWDMELFDDPNTSPVEHPTDKNGNGEIDEEERFGCPIRNSYQVTAFLILLNIIFLVSTVYLSNYVPNKAIMNPIYLLWLAQFGIFTLHGAVGFVFAPEATAGAVAVLGLVVATSIPLFRLALKRGLSNPPGKLFYILVLVAAVLLASLFNNFLLGPYASCTDEYATKDYQELVQQVADGNAEMSTCQGLGYRNISSIPLDFTQGTGQIYWVAATLLLLGAGMWGKDNVRIRDLDEARFITMIVSGLILQYLILAFNILTSEDGSLSLGEEDAILSVMAMGVSLMGIYSFYGKRSGEGGSVGLAYFGIFAAGIFALFALFLAPVALSGREFVWPTDQGEQVTLATTLVVTLLGLWLSVKFASVKMREFGAGLGSDVPDSFTPSPAGGAPGGEPGWKSVEDAMEYILEQAGDEYQIELSHTAEQSPDYEIVEKAMMSDADRSASIRQAIEVDFDSVSYERISEFYSTSRDTVDEVITQLKSGRNIMLYGEPGTGKTALSNLLLNEICGEIEQPNGDRIPNYSIVTANAEWSNFDVIGGISPDDKGGYYFKEGCVAEAAQFCERSIQERNRPHYLVIDEFNRANIDEAFGKLFTVFEYRDKQPLLTNKETGAAPFFMPPEFRVIGTMNTQDKNTLFNVGMALMRRFAFIEIDLPDRDDEYNRMPIFCYSKLKKHGSMGERPPDALEWGLGAKCPYFAQGKFDYYDESGDIFKAYQKLMDFLDEQEAPTTRGVEEPLGVRTFRKLGPALIIDSMVTVVNSIEKAGWEKAVNKVVLSNILPSLEGLERNEIRCLALKATQVFGTQAPVTQNLERIAESPGLSVFG</sequence>
<feature type="transmembrane region" description="Helical" evidence="2">
    <location>
        <begin position="213"/>
        <end position="234"/>
    </location>
</feature>
<dbReference type="SMART" id="SM00382">
    <property type="entry name" value="AAA"/>
    <property type="match status" value="1"/>
</dbReference>
<feature type="transmembrane region" description="Helical" evidence="2">
    <location>
        <begin position="408"/>
        <end position="432"/>
    </location>
</feature>
<dbReference type="PANTHER" id="PTHR37291:SF1">
    <property type="entry name" value="TYPE IV METHYL-DIRECTED RESTRICTION ENZYME ECOKMCRB SUBUNIT"/>
    <property type="match status" value="1"/>
</dbReference>
<evidence type="ECO:0000256" key="1">
    <source>
        <dbReference type="SAM" id="MobiDB-lite"/>
    </source>
</evidence>
<proteinExistence type="predicted"/>
<feature type="transmembrane region" description="Helical" evidence="2">
    <location>
        <begin position="512"/>
        <end position="529"/>
    </location>
</feature>
<feature type="transmembrane region" description="Helical" evidence="2">
    <location>
        <begin position="246"/>
        <end position="267"/>
    </location>
</feature>
<feature type="transmembrane region" description="Helical" evidence="2">
    <location>
        <begin position="379"/>
        <end position="396"/>
    </location>
</feature>
<protein>
    <recommendedName>
        <fullName evidence="3">AAA+ ATPase domain-containing protein</fullName>
    </recommendedName>
</protein>
<dbReference type="EMBL" id="DUAV01000022">
    <property type="protein sequence ID" value="HIG63426.1"/>
    <property type="molecule type" value="Genomic_DNA"/>
</dbReference>
<dbReference type="SUPFAM" id="SSF52540">
    <property type="entry name" value="P-loop containing nucleoside triphosphate hydrolases"/>
    <property type="match status" value="1"/>
</dbReference>
<name>A0A7C8DIB0_9ARCH</name>
<accession>A0A7C8DIB0</accession>